<dbReference type="InParanoid" id="A0A024GAK4"/>
<feature type="compositionally biased region" description="Basic residues" evidence="6">
    <location>
        <begin position="94"/>
        <end position="107"/>
    </location>
</feature>
<dbReference type="EMBL" id="CAIX01000047">
    <property type="protein sequence ID" value="CCI43347.1"/>
    <property type="molecule type" value="Genomic_DNA"/>
</dbReference>
<proteinExistence type="predicted"/>
<reference evidence="7 8" key="1">
    <citation type="submission" date="2012-05" db="EMBL/GenBank/DDBJ databases">
        <title>Recombination and specialization in a pathogen metapopulation.</title>
        <authorList>
            <person name="Gardiner A."/>
            <person name="Kemen E."/>
            <person name="Schultz-Larsen T."/>
            <person name="MacLean D."/>
            <person name="Van Oosterhout C."/>
            <person name="Jones J.D.G."/>
        </authorList>
    </citation>
    <scope>NUCLEOTIDE SEQUENCE [LARGE SCALE GENOMIC DNA]</scope>
    <source>
        <strain evidence="7 8">Ac Nc2</strain>
    </source>
</reference>
<dbReference type="PANTHER" id="PTHR31661:SF1">
    <property type="entry name" value="CDAN1-INTERACTING NUCLEASE 1"/>
    <property type="match status" value="1"/>
</dbReference>
<evidence type="ECO:0000313" key="7">
    <source>
        <dbReference type="EMBL" id="CCI43347.1"/>
    </source>
</evidence>
<dbReference type="PANTHER" id="PTHR31661">
    <property type="entry name" value="SIMILAR TO CDNA SEQUENCE BC052040"/>
    <property type="match status" value="1"/>
</dbReference>
<evidence type="ECO:0000256" key="4">
    <source>
        <dbReference type="ARBA" id="ARBA00023242"/>
    </source>
</evidence>
<comment type="caution">
    <text evidence="7">The sequence shown here is derived from an EMBL/GenBank/DDBJ whole genome shotgun (WGS) entry which is preliminary data.</text>
</comment>
<evidence type="ECO:0000256" key="3">
    <source>
        <dbReference type="ARBA" id="ARBA00022490"/>
    </source>
</evidence>
<dbReference type="Gene3D" id="1.25.40.10">
    <property type="entry name" value="Tetratricopeptide repeat domain"/>
    <property type="match status" value="1"/>
</dbReference>
<organism evidence="7 8">
    <name type="scientific">Albugo candida</name>
    <dbReference type="NCBI Taxonomy" id="65357"/>
    <lineage>
        <taxon>Eukaryota</taxon>
        <taxon>Sar</taxon>
        <taxon>Stramenopiles</taxon>
        <taxon>Oomycota</taxon>
        <taxon>Peronosporomycetes</taxon>
        <taxon>Albuginales</taxon>
        <taxon>Albuginaceae</taxon>
        <taxon>Albugo</taxon>
    </lineage>
</organism>
<protein>
    <recommendedName>
        <fullName evidence="5">CDAN1-interacting nuclease 1</fullName>
    </recommendedName>
</protein>
<feature type="region of interest" description="Disordered" evidence="6">
    <location>
        <begin position="81"/>
        <end position="170"/>
    </location>
</feature>
<name>A0A024GAK4_9STRA</name>
<evidence type="ECO:0000256" key="1">
    <source>
        <dbReference type="ARBA" id="ARBA00004123"/>
    </source>
</evidence>
<dbReference type="GO" id="GO:0005634">
    <property type="term" value="C:nucleus"/>
    <property type="evidence" value="ECO:0007669"/>
    <property type="project" value="UniProtKB-SubCell"/>
</dbReference>
<evidence type="ECO:0000256" key="5">
    <source>
        <dbReference type="ARBA" id="ARBA00023480"/>
    </source>
</evidence>
<keyword evidence="4" id="KW-0539">Nucleus</keyword>
<keyword evidence="8" id="KW-1185">Reference proteome</keyword>
<dbReference type="InterPro" id="IPR029404">
    <property type="entry name" value="CDIN1"/>
</dbReference>
<evidence type="ECO:0000313" key="8">
    <source>
        <dbReference type="Proteomes" id="UP000053237"/>
    </source>
</evidence>
<keyword evidence="3" id="KW-0963">Cytoplasm</keyword>
<evidence type="ECO:0000256" key="6">
    <source>
        <dbReference type="SAM" id="MobiDB-lite"/>
    </source>
</evidence>
<dbReference type="GO" id="GO:0005737">
    <property type="term" value="C:cytoplasm"/>
    <property type="evidence" value="ECO:0007669"/>
    <property type="project" value="UniProtKB-SubCell"/>
</dbReference>
<sequence length="768" mass="86532">MRLRSLARPCGRAYDLNSRSSLEHRLRSIKCIQSNYAATKVTCGLPLRFCSSVPNLLADIVPTAKDTQKVATISNESKEIVATTKESERATTSKSKRKKSVKKKKAATQKPQAKEETSAKASTEITVENGPVKNAAKLSKVEKSETASSEVVTEVTSPQPSTPPSLPDDNLRITQLESKSNVVIEKLLQISKLQTQLPVMSEIATLLSDLRSNSFEKGNELFDLYRKYGNPSLDEKFLLPGVIACCEANKPKEAITILKDILNQGRHVEPTTFHKVLQTCDETSAAEEVIELWQLMIEANVSLCLDELDTILKICTRAHYLEGAIKVLKELRRMRPISIHTYMHWLYRSSIVWRADIFLDLLVEMRLAGVEPEIPSLTSLESDRKDPALTVMEGVRAVGLDPCYAMASVYSSLQWQVYGNGPAGLAITPKSIKAAKKKFGDLNPIVLNWPTKPIPQVLETQAAGLILQQETFHRLHISQVHRIEKLLKMLPITTNMTINLRKQLQRMSLLVNTHRVRMDMHRISQEYNNGKSLIDLGSAHNYPPVSLMRVILAARGFSTFKIRNALREPNHHLSTRDCEELKRASRFDSIHRSDPSLEARSYNVQSLEETLKAYLHCHGIRFKTEEELGKEQEAKYGRRIISPDILFLDPVIINDTPIRWMDAKNYYGAQIVSKRLIMNQLSSYVKEWGPGAILFGMGFSDKFSVPGVLCLDTAPFPTTAFGKLQLNTKAFMFRVLNQLRWKRHLGSDLSEELAAVVNKEDSEKEKSD</sequence>
<dbReference type="InterPro" id="IPR011990">
    <property type="entry name" value="TPR-like_helical_dom_sf"/>
</dbReference>
<dbReference type="Pfam" id="PF14811">
    <property type="entry name" value="TPD"/>
    <property type="match status" value="1"/>
</dbReference>
<comment type="subcellular location">
    <subcellularLocation>
        <location evidence="2">Cytoplasm</location>
    </subcellularLocation>
    <subcellularLocation>
        <location evidence="1">Nucleus</location>
    </subcellularLocation>
</comment>
<dbReference type="Proteomes" id="UP000053237">
    <property type="component" value="Unassembled WGS sequence"/>
</dbReference>
<gene>
    <name evidence="7" type="ORF">BN9_041310</name>
</gene>
<dbReference type="AlphaFoldDB" id="A0A024GAK4"/>
<dbReference type="OrthoDB" id="6105938at2759"/>
<dbReference type="STRING" id="65357.A0A024GAK4"/>
<evidence type="ECO:0000256" key="2">
    <source>
        <dbReference type="ARBA" id="ARBA00004496"/>
    </source>
</evidence>
<accession>A0A024GAK4</accession>